<comment type="caution">
    <text evidence="1">The sequence shown here is derived from an EMBL/GenBank/DDBJ whole genome shotgun (WGS) entry which is preliminary data.</text>
</comment>
<dbReference type="Proteomes" id="UP001519293">
    <property type="component" value="Unassembled WGS sequence"/>
</dbReference>
<gene>
    <name evidence="1" type="ORF">J2Z40_001861</name>
</gene>
<evidence type="ECO:0000313" key="1">
    <source>
        <dbReference type="EMBL" id="MBP2241299.1"/>
    </source>
</evidence>
<dbReference type="EMBL" id="JAGIKZ010000008">
    <property type="protein sequence ID" value="MBP2241299.1"/>
    <property type="molecule type" value="Genomic_DNA"/>
</dbReference>
<reference evidence="1 2" key="1">
    <citation type="submission" date="2021-03" db="EMBL/GenBank/DDBJ databases">
        <title>Genomic Encyclopedia of Type Strains, Phase IV (KMG-IV): sequencing the most valuable type-strain genomes for metagenomic binning, comparative biology and taxonomic classification.</title>
        <authorList>
            <person name="Goeker M."/>
        </authorList>
    </citation>
    <scope>NUCLEOTIDE SEQUENCE [LARGE SCALE GENOMIC DNA]</scope>
    <source>
        <strain evidence="1 2">DSM 26675</strain>
    </source>
</reference>
<keyword evidence="2" id="KW-1185">Reference proteome</keyword>
<name>A0ABS4REG5_9BACI</name>
<sequence>MVAVFITCTVTAYAFVMKHVLNNVAKSHTR</sequence>
<evidence type="ECO:0000313" key="2">
    <source>
        <dbReference type="Proteomes" id="UP001519293"/>
    </source>
</evidence>
<organism evidence="1 2">
    <name type="scientific">Cytobacillus eiseniae</name>
    <dbReference type="NCBI Taxonomy" id="762947"/>
    <lineage>
        <taxon>Bacteria</taxon>
        <taxon>Bacillati</taxon>
        <taxon>Bacillota</taxon>
        <taxon>Bacilli</taxon>
        <taxon>Bacillales</taxon>
        <taxon>Bacillaceae</taxon>
        <taxon>Cytobacillus</taxon>
    </lineage>
</organism>
<protein>
    <submittedName>
        <fullName evidence="1">Uncharacterized protein</fullName>
    </submittedName>
</protein>
<accession>A0ABS4REG5</accession>
<proteinExistence type="predicted"/>